<name>A0A1D8KCS9_9GAMM</name>
<evidence type="ECO:0000259" key="2">
    <source>
        <dbReference type="Pfam" id="PF11740"/>
    </source>
</evidence>
<reference evidence="3 4" key="1">
    <citation type="submission" date="2016-09" db="EMBL/GenBank/DDBJ databases">
        <title>Acidihalobacter prosperus V6 (DSM14174).</title>
        <authorList>
            <person name="Khaleque H.N."/>
            <person name="Ramsay J.P."/>
            <person name="Murphy R.J.T."/>
            <person name="Kaksonen A.H."/>
            <person name="Boxall N.J."/>
            <person name="Watkin E.L.J."/>
        </authorList>
    </citation>
    <scope>NUCLEOTIDE SEQUENCE [LARGE SCALE GENOMIC DNA]</scope>
    <source>
        <strain evidence="3 4">V6</strain>
        <plasmid evidence="4">papv6</plasmid>
    </source>
</reference>
<evidence type="ECO:0000313" key="4">
    <source>
        <dbReference type="Proteomes" id="UP000095342"/>
    </source>
</evidence>
<feature type="domain" description="KfrA N-terminal DNA-binding" evidence="2">
    <location>
        <begin position="9"/>
        <end position="127"/>
    </location>
</feature>
<evidence type="ECO:0000256" key="1">
    <source>
        <dbReference type="SAM" id="MobiDB-lite"/>
    </source>
</evidence>
<keyword evidence="4" id="KW-1185">Reference proteome</keyword>
<keyword evidence="3" id="KW-0614">Plasmid</keyword>
<sequence length="348" mass="38921">MALPADITQGEVFQVCDELMQSGTWVTNKVVHKTLGRGSLSTVNKYTKLWQQKYLESLHQEGEDQGIAAPKAVMDIAGQIYEVALEQAFAQAKRDFEGREQALAEERQKIEQVRVEAIDKVDQADRALISERAAREQIQNSLNNEREASAKLSDKLRTALDELVSLSEIHKNLQTTLTNTQAEQEDERRQAAEALSKEQKRSDALERQLTARYEEEAARTREAIANVKRLEHELKTAQARIDSQTEHLLKAERERAEISASAAGLRVDVEALQQDKEQLIRKLETCTAQLDAANQERASLAGELKATVSELGRARADLEAQTQRASEAAAAVEALARELKKKTRTQKA</sequence>
<dbReference type="AlphaFoldDB" id="A0A1D8KCS9"/>
<geneLocation type="plasmid" evidence="4">
    <name>papv6</name>
</geneLocation>
<feature type="compositionally biased region" description="Basic and acidic residues" evidence="1">
    <location>
        <begin position="186"/>
        <end position="205"/>
    </location>
</feature>
<evidence type="ECO:0000313" key="3">
    <source>
        <dbReference type="EMBL" id="AOV18773.1"/>
    </source>
</evidence>
<organism evidence="3 4">
    <name type="scientific">Acidihalobacter aeolianus</name>
    <dbReference type="NCBI Taxonomy" id="2792603"/>
    <lineage>
        <taxon>Bacteria</taxon>
        <taxon>Pseudomonadati</taxon>
        <taxon>Pseudomonadota</taxon>
        <taxon>Gammaproteobacteria</taxon>
        <taxon>Chromatiales</taxon>
        <taxon>Ectothiorhodospiraceae</taxon>
        <taxon>Acidihalobacter</taxon>
    </lineage>
</organism>
<dbReference type="Gene3D" id="1.10.287.2610">
    <property type="match status" value="1"/>
</dbReference>
<accession>A0A1D8KCS9</accession>
<dbReference type="RefSeq" id="WP_070074296.1">
    <property type="nucleotide sequence ID" value="NZ_CP017449.1"/>
</dbReference>
<dbReference type="EMBL" id="CP017449">
    <property type="protein sequence ID" value="AOV18773.1"/>
    <property type="molecule type" value="Genomic_DNA"/>
</dbReference>
<gene>
    <name evidence="3" type="ORF">BJI67_16160</name>
</gene>
<proteinExistence type="predicted"/>
<dbReference type="Proteomes" id="UP000095342">
    <property type="component" value="Plasmid pAPV6"/>
</dbReference>
<feature type="region of interest" description="Disordered" evidence="1">
    <location>
        <begin position="177"/>
        <end position="205"/>
    </location>
</feature>
<dbReference type="InterPro" id="IPR021104">
    <property type="entry name" value="KfrA_DNA-bd_N"/>
</dbReference>
<dbReference type="KEGG" id="aaeo:BJI67_16160"/>
<dbReference type="Pfam" id="PF11740">
    <property type="entry name" value="KfrA_N"/>
    <property type="match status" value="1"/>
</dbReference>
<protein>
    <recommendedName>
        <fullName evidence="2">KfrA N-terminal DNA-binding domain-containing protein</fullName>
    </recommendedName>
</protein>